<reference evidence="2 3" key="1">
    <citation type="submission" date="2018-06" db="EMBL/GenBank/DDBJ databases">
        <authorList>
            <consortium name="Pathogen Informatics"/>
            <person name="Doyle S."/>
        </authorList>
    </citation>
    <scope>NUCLEOTIDE SEQUENCE [LARGE SCALE GENOMIC DNA]</scope>
    <source>
        <strain evidence="2 3">NCTC10289</strain>
    </source>
</reference>
<evidence type="ECO:0000256" key="1">
    <source>
        <dbReference type="SAM" id="MobiDB-lite"/>
    </source>
</evidence>
<feature type="compositionally biased region" description="Acidic residues" evidence="1">
    <location>
        <begin position="98"/>
        <end position="110"/>
    </location>
</feature>
<dbReference type="EMBL" id="UFXP01000001">
    <property type="protein sequence ID" value="STC75700.1"/>
    <property type="molecule type" value="Genomic_DNA"/>
</dbReference>
<accession>A0A376CVF0</accession>
<evidence type="ECO:0000313" key="3">
    <source>
        <dbReference type="Proteomes" id="UP000254287"/>
    </source>
</evidence>
<name>A0A376CVF0_9CORY</name>
<feature type="region of interest" description="Disordered" evidence="1">
    <location>
        <begin position="97"/>
        <end position="125"/>
    </location>
</feature>
<evidence type="ECO:0000313" key="2">
    <source>
        <dbReference type="EMBL" id="STC75700.1"/>
    </source>
</evidence>
<dbReference type="Proteomes" id="UP000254287">
    <property type="component" value="Unassembled WGS sequence"/>
</dbReference>
<protein>
    <recommendedName>
        <fullName evidence="4">PASTA domain-containing protein</fullName>
    </recommendedName>
</protein>
<gene>
    <name evidence="2" type="ORF">NCTC10289_00751</name>
</gene>
<dbReference type="PROSITE" id="PS51257">
    <property type="entry name" value="PROKAR_LIPOPROTEIN"/>
    <property type="match status" value="1"/>
</dbReference>
<evidence type="ECO:0008006" key="4">
    <source>
        <dbReference type="Google" id="ProtNLM"/>
    </source>
</evidence>
<dbReference type="AlphaFoldDB" id="A0A376CVF0"/>
<proteinExistence type="predicted"/>
<sequence>MIKKIATGISAIALVATLASCSSEEKLQEVDVNGLTISAACEKVREAGWRVDAVQGTENDQESSDCSDSERKVAEAWFSDETVTLYFANAPVATAEEAPIDESPVEEETPAEAPAAEDGSQEGSTHGYQAIYDEYSARLQNECPNLSMTECAELSNEGISEMAKYMYTAKGKDGQYQTYEEWSQKLYDVYMSVQL</sequence>
<organism evidence="2 3">
    <name type="scientific">Corynebacterium minutissimum</name>
    <dbReference type="NCBI Taxonomy" id="38301"/>
    <lineage>
        <taxon>Bacteria</taxon>
        <taxon>Bacillati</taxon>
        <taxon>Actinomycetota</taxon>
        <taxon>Actinomycetes</taxon>
        <taxon>Mycobacteriales</taxon>
        <taxon>Corynebacteriaceae</taxon>
        <taxon>Corynebacterium</taxon>
    </lineage>
</organism>
<dbReference type="RefSeq" id="WP_070672762.1">
    <property type="nucleotide sequence ID" value="NZ_CP069533.1"/>
</dbReference>